<reference evidence="2 3" key="1">
    <citation type="submission" date="2019-03" db="EMBL/GenBank/DDBJ databases">
        <title>First draft genome of Liparis tanakae, snailfish: a comprehensive survey of snailfish specific genes.</title>
        <authorList>
            <person name="Kim W."/>
            <person name="Song I."/>
            <person name="Jeong J.-H."/>
            <person name="Kim D."/>
            <person name="Kim S."/>
            <person name="Ryu S."/>
            <person name="Song J.Y."/>
            <person name="Lee S.K."/>
        </authorList>
    </citation>
    <scope>NUCLEOTIDE SEQUENCE [LARGE SCALE GENOMIC DNA]</scope>
    <source>
        <tissue evidence="2">Muscle</tissue>
    </source>
</reference>
<dbReference type="AlphaFoldDB" id="A0A4Z2GA66"/>
<gene>
    <name evidence="2" type="ORF">EYF80_039833</name>
</gene>
<keyword evidence="3" id="KW-1185">Reference proteome</keyword>
<proteinExistence type="predicted"/>
<feature type="region of interest" description="Disordered" evidence="1">
    <location>
        <begin position="71"/>
        <end position="98"/>
    </location>
</feature>
<sequence length="163" mass="18064">MEDSCPPQAWSSVTAVYTGTVGPQNRRICPRTETLYWQLGAVWSWRSTAEALSGRLVWSIPEISVTDGTLADGSHGVTTETGETGLKEQEMSEPNRPGCGQRVLSKPRHVDPVDAGQPICRQTCNARRRERYLVEVLQLDDVQESRGVDRNIAGSQTWKTNGH</sequence>
<evidence type="ECO:0000313" key="3">
    <source>
        <dbReference type="Proteomes" id="UP000314294"/>
    </source>
</evidence>
<protein>
    <submittedName>
        <fullName evidence="2">Uncharacterized protein</fullName>
    </submittedName>
</protein>
<dbReference type="Proteomes" id="UP000314294">
    <property type="component" value="Unassembled WGS sequence"/>
</dbReference>
<dbReference type="EMBL" id="SRLO01000635">
    <property type="protein sequence ID" value="TNN49955.1"/>
    <property type="molecule type" value="Genomic_DNA"/>
</dbReference>
<evidence type="ECO:0000313" key="2">
    <source>
        <dbReference type="EMBL" id="TNN49955.1"/>
    </source>
</evidence>
<organism evidence="2 3">
    <name type="scientific">Liparis tanakae</name>
    <name type="common">Tanaka's snailfish</name>
    <dbReference type="NCBI Taxonomy" id="230148"/>
    <lineage>
        <taxon>Eukaryota</taxon>
        <taxon>Metazoa</taxon>
        <taxon>Chordata</taxon>
        <taxon>Craniata</taxon>
        <taxon>Vertebrata</taxon>
        <taxon>Euteleostomi</taxon>
        <taxon>Actinopterygii</taxon>
        <taxon>Neopterygii</taxon>
        <taxon>Teleostei</taxon>
        <taxon>Neoteleostei</taxon>
        <taxon>Acanthomorphata</taxon>
        <taxon>Eupercaria</taxon>
        <taxon>Perciformes</taxon>
        <taxon>Cottioidei</taxon>
        <taxon>Cottales</taxon>
        <taxon>Liparidae</taxon>
        <taxon>Liparis</taxon>
    </lineage>
</organism>
<name>A0A4Z2GA66_9TELE</name>
<evidence type="ECO:0000256" key="1">
    <source>
        <dbReference type="SAM" id="MobiDB-lite"/>
    </source>
</evidence>
<accession>A0A4Z2GA66</accession>
<comment type="caution">
    <text evidence="2">The sequence shown here is derived from an EMBL/GenBank/DDBJ whole genome shotgun (WGS) entry which is preliminary data.</text>
</comment>